<dbReference type="Proteomes" id="UP000239480">
    <property type="component" value="Unassembled WGS sequence"/>
</dbReference>
<dbReference type="Pfam" id="PF13412">
    <property type="entry name" value="HTH_24"/>
    <property type="match status" value="1"/>
</dbReference>
<keyword evidence="1" id="KW-0805">Transcription regulation</keyword>
<dbReference type="InterPro" id="IPR011008">
    <property type="entry name" value="Dimeric_a/b-barrel"/>
</dbReference>
<organism evidence="5 6">
    <name type="scientific">Aliiruegeria haliotis</name>
    <dbReference type="NCBI Taxonomy" id="1280846"/>
    <lineage>
        <taxon>Bacteria</taxon>
        <taxon>Pseudomonadati</taxon>
        <taxon>Pseudomonadota</taxon>
        <taxon>Alphaproteobacteria</taxon>
        <taxon>Rhodobacterales</taxon>
        <taxon>Roseobacteraceae</taxon>
        <taxon>Aliiruegeria</taxon>
    </lineage>
</organism>
<evidence type="ECO:0000256" key="3">
    <source>
        <dbReference type="ARBA" id="ARBA00023163"/>
    </source>
</evidence>
<gene>
    <name evidence="5" type="ORF">CLV78_101519</name>
</gene>
<dbReference type="CDD" id="cd00090">
    <property type="entry name" value="HTH_ARSR"/>
    <property type="match status" value="1"/>
</dbReference>
<dbReference type="PANTHER" id="PTHR30154">
    <property type="entry name" value="LEUCINE-RESPONSIVE REGULATORY PROTEIN"/>
    <property type="match status" value="1"/>
</dbReference>
<feature type="domain" description="HTH asnC-type" evidence="4">
    <location>
        <begin position="3"/>
        <end position="64"/>
    </location>
</feature>
<dbReference type="PROSITE" id="PS50956">
    <property type="entry name" value="HTH_ASNC_2"/>
    <property type="match status" value="1"/>
</dbReference>
<dbReference type="SUPFAM" id="SSF46785">
    <property type="entry name" value="Winged helix' DNA-binding domain"/>
    <property type="match status" value="1"/>
</dbReference>
<evidence type="ECO:0000313" key="5">
    <source>
        <dbReference type="EMBL" id="PRY26424.1"/>
    </source>
</evidence>
<reference evidence="5 6" key="1">
    <citation type="submission" date="2018-03" db="EMBL/GenBank/DDBJ databases">
        <title>Genomic Encyclopedia of Archaeal and Bacterial Type Strains, Phase II (KMG-II): from individual species to whole genera.</title>
        <authorList>
            <person name="Goeker M."/>
        </authorList>
    </citation>
    <scope>NUCLEOTIDE SEQUENCE [LARGE SCALE GENOMIC DNA]</scope>
    <source>
        <strain evidence="5 6">DSM 29328</strain>
    </source>
</reference>
<keyword evidence="2" id="KW-0238">DNA-binding</keyword>
<evidence type="ECO:0000313" key="6">
    <source>
        <dbReference type="Proteomes" id="UP000239480"/>
    </source>
</evidence>
<keyword evidence="3" id="KW-0804">Transcription</keyword>
<evidence type="ECO:0000256" key="2">
    <source>
        <dbReference type="ARBA" id="ARBA00023125"/>
    </source>
</evidence>
<comment type="caution">
    <text evidence="5">The sequence shown here is derived from an EMBL/GenBank/DDBJ whole genome shotgun (WGS) entry which is preliminary data.</text>
</comment>
<dbReference type="GO" id="GO:0043200">
    <property type="term" value="P:response to amino acid"/>
    <property type="evidence" value="ECO:0007669"/>
    <property type="project" value="TreeGrafter"/>
</dbReference>
<dbReference type="GO" id="GO:0005829">
    <property type="term" value="C:cytosol"/>
    <property type="evidence" value="ECO:0007669"/>
    <property type="project" value="TreeGrafter"/>
</dbReference>
<dbReference type="GO" id="GO:0006355">
    <property type="term" value="P:regulation of DNA-templated transcription"/>
    <property type="evidence" value="ECO:0007669"/>
    <property type="project" value="UniProtKB-ARBA"/>
</dbReference>
<dbReference type="InterPro" id="IPR036390">
    <property type="entry name" value="WH_DNA-bd_sf"/>
</dbReference>
<dbReference type="SMART" id="SM00344">
    <property type="entry name" value="HTH_ASNC"/>
    <property type="match status" value="1"/>
</dbReference>
<name>A0A2T0RZ21_9RHOB</name>
<protein>
    <submittedName>
        <fullName evidence="5">AsnC family transcriptional regulator</fullName>
    </submittedName>
</protein>
<dbReference type="PRINTS" id="PR00033">
    <property type="entry name" value="HTHASNC"/>
</dbReference>
<dbReference type="InterPro" id="IPR000485">
    <property type="entry name" value="AsnC-type_HTH_dom"/>
</dbReference>
<dbReference type="InterPro" id="IPR019888">
    <property type="entry name" value="Tscrpt_reg_AsnC-like"/>
</dbReference>
<evidence type="ECO:0000259" key="4">
    <source>
        <dbReference type="PROSITE" id="PS50956"/>
    </source>
</evidence>
<dbReference type="Pfam" id="PF01037">
    <property type="entry name" value="AsnC_trans_reg"/>
    <property type="match status" value="1"/>
</dbReference>
<proteinExistence type="predicted"/>
<dbReference type="PANTHER" id="PTHR30154:SF34">
    <property type="entry name" value="TRANSCRIPTIONAL REGULATOR AZLB"/>
    <property type="match status" value="1"/>
</dbReference>
<dbReference type="SUPFAM" id="SSF54909">
    <property type="entry name" value="Dimeric alpha+beta barrel"/>
    <property type="match status" value="1"/>
</dbReference>
<dbReference type="InterPro" id="IPR036388">
    <property type="entry name" value="WH-like_DNA-bd_sf"/>
</dbReference>
<dbReference type="InterPro" id="IPR019885">
    <property type="entry name" value="Tscrpt_reg_HTH_AsnC-type_CS"/>
</dbReference>
<dbReference type="AlphaFoldDB" id="A0A2T0RZ21"/>
<dbReference type="InterPro" id="IPR019887">
    <property type="entry name" value="Tscrpt_reg_AsnC/Lrp_C"/>
</dbReference>
<dbReference type="Gene3D" id="3.30.70.920">
    <property type="match status" value="1"/>
</dbReference>
<keyword evidence="6" id="KW-1185">Reference proteome</keyword>
<dbReference type="GO" id="GO:0043565">
    <property type="term" value="F:sequence-specific DNA binding"/>
    <property type="evidence" value="ECO:0007669"/>
    <property type="project" value="InterPro"/>
</dbReference>
<dbReference type="InterPro" id="IPR011991">
    <property type="entry name" value="ArsR-like_HTH"/>
</dbReference>
<accession>A0A2T0RZ21</accession>
<evidence type="ECO:0000256" key="1">
    <source>
        <dbReference type="ARBA" id="ARBA00023015"/>
    </source>
</evidence>
<dbReference type="EMBL" id="PVTD01000001">
    <property type="protein sequence ID" value="PRY26424.1"/>
    <property type="molecule type" value="Genomic_DNA"/>
</dbReference>
<sequence>MTIDSIDRRILDVLLKNGRIPVVELAEQVGLSPTPCRKRIARLEKTGVIARYAAVIDAEQAGYPITAFVSVELERQEAEGLALFERRVLEFEEVVQGFLMTGSQDFLLRVVVEDLHAFERFLQEKLTRIPGIRSVRSRFALRQFVWRNRLPAASS</sequence>
<dbReference type="PROSITE" id="PS00519">
    <property type="entry name" value="HTH_ASNC_1"/>
    <property type="match status" value="1"/>
</dbReference>
<dbReference type="Gene3D" id="1.10.10.10">
    <property type="entry name" value="Winged helix-like DNA-binding domain superfamily/Winged helix DNA-binding domain"/>
    <property type="match status" value="1"/>
</dbReference>